<dbReference type="GO" id="GO:0016020">
    <property type="term" value="C:membrane"/>
    <property type="evidence" value="ECO:0007669"/>
    <property type="project" value="UniProtKB-SubCell"/>
</dbReference>
<evidence type="ECO:0000256" key="3">
    <source>
        <dbReference type="SAM" id="MobiDB-lite"/>
    </source>
</evidence>
<feature type="region of interest" description="Disordered" evidence="3">
    <location>
        <begin position="1"/>
        <end position="49"/>
    </location>
</feature>
<keyword evidence="4" id="KW-1133">Transmembrane helix</keyword>
<feature type="transmembrane region" description="Helical" evidence="4">
    <location>
        <begin position="395"/>
        <end position="412"/>
    </location>
</feature>
<comment type="subcellular location">
    <subcellularLocation>
        <location evidence="1">Membrane</location>
        <topology evidence="1">Multi-pass membrane protein</topology>
    </subcellularLocation>
</comment>
<feature type="transmembrane region" description="Helical" evidence="4">
    <location>
        <begin position="432"/>
        <end position="452"/>
    </location>
</feature>
<proteinExistence type="inferred from homology"/>
<dbReference type="GO" id="GO:0022857">
    <property type="term" value="F:transmembrane transporter activity"/>
    <property type="evidence" value="ECO:0007669"/>
    <property type="project" value="InterPro"/>
</dbReference>
<dbReference type="HOGENOM" id="CLU_001265_1_1_1"/>
<feature type="compositionally biased region" description="Basic and acidic residues" evidence="3">
    <location>
        <begin position="38"/>
        <end position="49"/>
    </location>
</feature>
<evidence type="ECO:0000256" key="2">
    <source>
        <dbReference type="ARBA" id="ARBA00006727"/>
    </source>
</evidence>
<name>A0A0D2D6P2_9EURO</name>
<accession>A0A0D2D6P2</accession>
<dbReference type="InterPro" id="IPR011701">
    <property type="entry name" value="MFS"/>
</dbReference>
<keyword evidence="7" id="KW-1185">Reference proteome</keyword>
<keyword evidence="4" id="KW-0472">Membrane</keyword>
<evidence type="ECO:0000313" key="6">
    <source>
        <dbReference type="EMBL" id="KIW38015.1"/>
    </source>
</evidence>
<feature type="transmembrane region" description="Helical" evidence="4">
    <location>
        <begin position="138"/>
        <end position="157"/>
    </location>
</feature>
<feature type="transmembrane region" description="Helical" evidence="4">
    <location>
        <begin position="363"/>
        <end position="388"/>
    </location>
</feature>
<feature type="transmembrane region" description="Helical" evidence="4">
    <location>
        <begin position="112"/>
        <end position="131"/>
    </location>
</feature>
<feature type="transmembrane region" description="Helical" evidence="4">
    <location>
        <begin position="71"/>
        <end position="92"/>
    </location>
</feature>
<dbReference type="Gene3D" id="1.20.1250.20">
    <property type="entry name" value="MFS general substrate transporter like domains"/>
    <property type="match status" value="2"/>
</dbReference>
<evidence type="ECO:0000313" key="7">
    <source>
        <dbReference type="Proteomes" id="UP000053342"/>
    </source>
</evidence>
<dbReference type="InterPro" id="IPR020846">
    <property type="entry name" value="MFS_dom"/>
</dbReference>
<dbReference type="EMBL" id="KN847342">
    <property type="protein sequence ID" value="KIW38015.1"/>
    <property type="molecule type" value="Genomic_DNA"/>
</dbReference>
<dbReference type="PANTHER" id="PTHR11360">
    <property type="entry name" value="MONOCARBOXYLATE TRANSPORTER"/>
    <property type="match status" value="1"/>
</dbReference>
<dbReference type="PROSITE" id="PS50850">
    <property type="entry name" value="MFS"/>
    <property type="match status" value="1"/>
</dbReference>
<keyword evidence="4" id="KW-0812">Transmembrane</keyword>
<feature type="transmembrane region" description="Helical" evidence="4">
    <location>
        <begin position="197"/>
        <end position="218"/>
    </location>
</feature>
<protein>
    <recommendedName>
        <fullName evidence="5">Major facilitator superfamily (MFS) profile domain-containing protein</fullName>
    </recommendedName>
</protein>
<feature type="transmembrane region" description="Helical" evidence="4">
    <location>
        <begin position="273"/>
        <end position="296"/>
    </location>
</feature>
<comment type="similarity">
    <text evidence="2">Belongs to the major facilitator superfamily. Monocarboxylate porter (TC 2.A.1.13) family.</text>
</comment>
<dbReference type="AlphaFoldDB" id="A0A0D2D6P2"/>
<evidence type="ECO:0000256" key="4">
    <source>
        <dbReference type="SAM" id="Phobius"/>
    </source>
</evidence>
<feature type="transmembrane region" description="Helical" evidence="4">
    <location>
        <begin position="308"/>
        <end position="327"/>
    </location>
</feature>
<sequence>MTQETQKLADEPNPASTSNSPMDKDPTTSPEAEENETENEKDAVPVSHAKNDAEIQRAKTISGPPNGGLQAWLQVVGGFMLFFNTWGLLNTFAVYQTYYETGALFTASSSDISWIGSIQSFLLPLVGAVAGPIYDRGYLRSLLLIGSFLIVFGHMMLSLCHSYWQVILAQGFCIGLGAGCLYVPCVAVLPQWFSTRLGMALGLAVVGSSFGGIIYPIVLYRLIDEIGFGWSVRVLGFMALGTLLFPVFLLKMRVKPPRARAIVDWSAFVDAPFMYFVVALLIGYMGLVITIFYPPFSGFDRHILDSSMAFYVVPIFNAGSCFGRTIPNALSDSLGPLNLLVPGVLMVGVLLFCMIAATTEASLIVVIVLLGFFSGVFIGLPPLVFVSLIKDKTKIGTRVGMGFSLASVGFLAGGPGGGNILGENDPLDWTGLYVYGGVTCCVAAVMILGLRFHRTGLRLFVKA</sequence>
<dbReference type="Pfam" id="PF07690">
    <property type="entry name" value="MFS_1"/>
    <property type="match status" value="1"/>
</dbReference>
<feature type="transmembrane region" description="Helical" evidence="4">
    <location>
        <begin position="339"/>
        <end position="357"/>
    </location>
</feature>
<feature type="transmembrane region" description="Helical" evidence="4">
    <location>
        <begin position="163"/>
        <end position="185"/>
    </location>
</feature>
<reference evidence="6 7" key="1">
    <citation type="submission" date="2015-01" db="EMBL/GenBank/DDBJ databases">
        <title>The Genome Sequence of Exophiala oligosperma CBS72588.</title>
        <authorList>
            <consortium name="The Broad Institute Genomics Platform"/>
            <person name="Cuomo C."/>
            <person name="de Hoog S."/>
            <person name="Gorbushina A."/>
            <person name="Stielow B."/>
            <person name="Teixiera M."/>
            <person name="Abouelleil A."/>
            <person name="Chapman S.B."/>
            <person name="Priest M."/>
            <person name="Young S.K."/>
            <person name="Wortman J."/>
            <person name="Nusbaum C."/>
            <person name="Birren B."/>
        </authorList>
    </citation>
    <scope>NUCLEOTIDE SEQUENCE [LARGE SCALE GENOMIC DNA]</scope>
    <source>
        <strain evidence="6 7">CBS 72588</strain>
    </source>
</reference>
<feature type="transmembrane region" description="Helical" evidence="4">
    <location>
        <begin position="230"/>
        <end position="252"/>
    </location>
</feature>
<feature type="domain" description="Major facilitator superfamily (MFS) profile" evidence="5">
    <location>
        <begin position="70"/>
        <end position="455"/>
    </location>
</feature>
<dbReference type="PANTHER" id="PTHR11360:SF234">
    <property type="entry name" value="MFS-TYPE TRANSPORTER DBAD-RELATED"/>
    <property type="match status" value="1"/>
</dbReference>
<dbReference type="InterPro" id="IPR050327">
    <property type="entry name" value="Proton-linked_MCT"/>
</dbReference>
<dbReference type="InterPro" id="IPR036259">
    <property type="entry name" value="MFS_trans_sf"/>
</dbReference>
<gene>
    <name evidence="6" type="ORF">PV06_09991</name>
</gene>
<evidence type="ECO:0000256" key="1">
    <source>
        <dbReference type="ARBA" id="ARBA00004141"/>
    </source>
</evidence>
<evidence type="ECO:0000259" key="5">
    <source>
        <dbReference type="PROSITE" id="PS50850"/>
    </source>
</evidence>
<dbReference type="OrthoDB" id="6509908at2759"/>
<dbReference type="SUPFAM" id="SSF103473">
    <property type="entry name" value="MFS general substrate transporter"/>
    <property type="match status" value="1"/>
</dbReference>
<dbReference type="Proteomes" id="UP000053342">
    <property type="component" value="Unassembled WGS sequence"/>
</dbReference>
<dbReference type="RefSeq" id="XP_016258231.1">
    <property type="nucleotide sequence ID" value="XM_016411477.1"/>
</dbReference>
<organism evidence="6 7">
    <name type="scientific">Exophiala oligosperma</name>
    <dbReference type="NCBI Taxonomy" id="215243"/>
    <lineage>
        <taxon>Eukaryota</taxon>
        <taxon>Fungi</taxon>
        <taxon>Dikarya</taxon>
        <taxon>Ascomycota</taxon>
        <taxon>Pezizomycotina</taxon>
        <taxon>Eurotiomycetes</taxon>
        <taxon>Chaetothyriomycetidae</taxon>
        <taxon>Chaetothyriales</taxon>
        <taxon>Herpotrichiellaceae</taxon>
        <taxon>Exophiala</taxon>
    </lineage>
</organism>
<dbReference type="VEuPathDB" id="FungiDB:PV06_09991"/>
<dbReference type="GeneID" id="27362065"/>